<evidence type="ECO:0000313" key="5">
    <source>
        <dbReference type="EMBL" id="PAA81063.1"/>
    </source>
</evidence>
<dbReference type="GO" id="GO:0005886">
    <property type="term" value="C:plasma membrane"/>
    <property type="evidence" value="ECO:0007669"/>
    <property type="project" value="TreeGrafter"/>
</dbReference>
<dbReference type="Proteomes" id="UP000215902">
    <property type="component" value="Unassembled WGS sequence"/>
</dbReference>
<dbReference type="EMBL" id="NIVC01001619">
    <property type="protein sequence ID" value="PAA65772.1"/>
    <property type="molecule type" value="Genomic_DNA"/>
</dbReference>
<feature type="compositionally biased region" description="Basic residues" evidence="1">
    <location>
        <begin position="50"/>
        <end position="59"/>
    </location>
</feature>
<dbReference type="InterPro" id="IPR011993">
    <property type="entry name" value="PH-like_dom_sf"/>
</dbReference>
<name>A0A267G4X2_9PLAT</name>
<organism evidence="5 6">
    <name type="scientific">Macrostomum lignano</name>
    <dbReference type="NCBI Taxonomy" id="282301"/>
    <lineage>
        <taxon>Eukaryota</taxon>
        <taxon>Metazoa</taxon>
        <taxon>Spiralia</taxon>
        <taxon>Lophotrochozoa</taxon>
        <taxon>Platyhelminthes</taxon>
        <taxon>Rhabditophora</taxon>
        <taxon>Macrostomorpha</taxon>
        <taxon>Macrostomida</taxon>
        <taxon>Macrostomidae</taxon>
        <taxon>Macrostomum</taxon>
    </lineage>
</organism>
<evidence type="ECO:0000313" key="4">
    <source>
        <dbReference type="EMBL" id="PAA65772.1"/>
    </source>
</evidence>
<dbReference type="PANTHER" id="PTHR23319">
    <property type="entry name" value="GRAM DOMAIN CONTAINING 1B, ISOFORM E"/>
    <property type="match status" value="1"/>
</dbReference>
<dbReference type="GO" id="GO:0120015">
    <property type="term" value="F:sterol transfer activity"/>
    <property type="evidence" value="ECO:0007669"/>
    <property type="project" value="TreeGrafter"/>
</dbReference>
<protein>
    <recommendedName>
        <fullName evidence="3">GRAM domain-containing protein</fullName>
    </recommendedName>
</protein>
<feature type="transmembrane region" description="Helical" evidence="2">
    <location>
        <begin position="314"/>
        <end position="333"/>
    </location>
</feature>
<dbReference type="GO" id="GO:0032366">
    <property type="term" value="P:intracellular sterol transport"/>
    <property type="evidence" value="ECO:0007669"/>
    <property type="project" value="TreeGrafter"/>
</dbReference>
<sequence>MSISSQSNNGGFLLEATANEKARPQLRTRIRQPDIAAEVKPTGKKESRLKLKKRFRKRRSDSSAGSDGSAHMNGRTGKFHRLFDIATTEVLIRTFPCALKAEILLQGTFYVSANFFCFYARLANKRKTIKIPIRTVCEITREKTAIFFPNAIGIRTEDSRYVFGSILSRENTLKLLLELWNAAICPAQDCHVPVVAGIQESRRIFRSSSDSDLASLQVGGSVLVKHRGHLHLNGECLHPPTAAQSVSPVTQEHQQSELTVPQLPPPPQQHQHHQFSEATVTGSARLFAKLSHFFLQIFLIIKSHLAFIVSDHRMAVGCSIIVLCLAYVLYLAYQIHLIQQSISERLEELLKSSSILSPLSAVNR</sequence>
<keyword evidence="2" id="KW-0472">Membrane</keyword>
<dbReference type="AlphaFoldDB" id="A0A267G4X2"/>
<dbReference type="PANTHER" id="PTHR23319:SF4">
    <property type="entry name" value="GRAM DOMAIN CONTAINING 1B, ISOFORM E"/>
    <property type="match status" value="1"/>
</dbReference>
<accession>A0A267G4X2</accession>
<dbReference type="GO" id="GO:0032934">
    <property type="term" value="F:sterol binding"/>
    <property type="evidence" value="ECO:0007669"/>
    <property type="project" value="TreeGrafter"/>
</dbReference>
<feature type="domain" description="GRAM" evidence="3">
    <location>
        <begin position="77"/>
        <end position="143"/>
    </location>
</feature>
<keyword evidence="2" id="KW-1133">Transmembrane helix</keyword>
<feature type="transmembrane region" description="Helical" evidence="2">
    <location>
        <begin position="290"/>
        <end position="308"/>
    </location>
</feature>
<evidence type="ECO:0000259" key="3">
    <source>
        <dbReference type="SMART" id="SM00568"/>
    </source>
</evidence>
<proteinExistence type="predicted"/>
<dbReference type="Pfam" id="PF02893">
    <property type="entry name" value="GRAM"/>
    <property type="match status" value="1"/>
</dbReference>
<evidence type="ECO:0000256" key="2">
    <source>
        <dbReference type="SAM" id="Phobius"/>
    </source>
</evidence>
<reference evidence="5 6" key="1">
    <citation type="submission" date="2017-06" db="EMBL/GenBank/DDBJ databases">
        <title>A platform for efficient transgenesis in Macrostomum lignano, a flatworm model organism for stem cell research.</title>
        <authorList>
            <person name="Berezikov E."/>
        </authorList>
    </citation>
    <scope>NUCLEOTIDE SEQUENCE [LARGE SCALE GENOMIC DNA]</scope>
    <source>
        <strain evidence="5">DV1</strain>
        <tissue evidence="5">Whole organism</tissue>
    </source>
</reference>
<dbReference type="STRING" id="282301.A0A267G4X2"/>
<feature type="compositionally biased region" description="Polar residues" evidence="1">
    <location>
        <begin position="243"/>
        <end position="259"/>
    </location>
</feature>
<keyword evidence="6" id="KW-1185">Reference proteome</keyword>
<evidence type="ECO:0000313" key="6">
    <source>
        <dbReference type="Proteomes" id="UP000215902"/>
    </source>
</evidence>
<dbReference type="GO" id="GO:0140268">
    <property type="term" value="C:endoplasmic reticulum-plasma membrane contact site"/>
    <property type="evidence" value="ECO:0007669"/>
    <property type="project" value="TreeGrafter"/>
</dbReference>
<evidence type="ECO:0000256" key="1">
    <source>
        <dbReference type="SAM" id="MobiDB-lite"/>
    </source>
</evidence>
<dbReference type="GO" id="GO:0005789">
    <property type="term" value="C:endoplasmic reticulum membrane"/>
    <property type="evidence" value="ECO:0007669"/>
    <property type="project" value="TreeGrafter"/>
</dbReference>
<dbReference type="InterPro" id="IPR004182">
    <property type="entry name" value="GRAM"/>
</dbReference>
<dbReference type="EMBL" id="NIVC01000552">
    <property type="protein sequence ID" value="PAA81063.1"/>
    <property type="molecule type" value="Genomic_DNA"/>
</dbReference>
<keyword evidence="2" id="KW-0812">Transmembrane</keyword>
<comment type="caution">
    <text evidence="5">The sequence shown here is derived from an EMBL/GenBank/DDBJ whole genome shotgun (WGS) entry which is preliminary data.</text>
</comment>
<dbReference type="SMART" id="SM00568">
    <property type="entry name" value="GRAM"/>
    <property type="match status" value="1"/>
</dbReference>
<feature type="region of interest" description="Disordered" evidence="1">
    <location>
        <begin position="243"/>
        <end position="271"/>
    </location>
</feature>
<dbReference type="Gene3D" id="2.30.29.30">
    <property type="entry name" value="Pleckstrin-homology domain (PH domain)/Phosphotyrosine-binding domain (PTB)"/>
    <property type="match status" value="1"/>
</dbReference>
<dbReference type="CDD" id="cd13220">
    <property type="entry name" value="PH-GRAM_GRAMDC"/>
    <property type="match status" value="1"/>
</dbReference>
<gene>
    <name evidence="5" type="ORF">BOX15_Mlig009334g2</name>
    <name evidence="4" type="ORF">BOX15_Mlig034603g1</name>
</gene>
<feature type="compositionally biased region" description="Polar residues" evidence="1">
    <location>
        <begin position="1"/>
        <end position="10"/>
    </location>
</feature>
<feature type="region of interest" description="Disordered" evidence="1">
    <location>
        <begin position="1"/>
        <end position="73"/>
    </location>
</feature>
<dbReference type="InterPro" id="IPR051482">
    <property type="entry name" value="Cholesterol_transport"/>
</dbReference>
<dbReference type="OrthoDB" id="74360at2759"/>